<evidence type="ECO:0000313" key="3">
    <source>
        <dbReference type="Proteomes" id="UP000023152"/>
    </source>
</evidence>
<feature type="transmembrane region" description="Helical" evidence="1">
    <location>
        <begin position="200"/>
        <end position="222"/>
    </location>
</feature>
<evidence type="ECO:0000313" key="2">
    <source>
        <dbReference type="EMBL" id="ETO06832.1"/>
    </source>
</evidence>
<name>X6M0B0_RETFI</name>
<sequence length="453" mass="52272">EGGGREGNKPNKNKNKMKIKMKGDGKYIGYVLRNGNVGSSSAECFNRSEGTHFFALFSFFFMIFFWFTSTIIMVYNDAEVRHLRSDHLDIRYPLAFYVILQLLQSLFVVTAMLYSVNHMSGSLGWCLVFCILMWLWHFLYPIFSKWATTGARPDPNRIYSCSSIPHFVVFRLTMYTLLFFVTAVLCGYSNNSHLWGTQQIGNLILFGGLIILLIGLIIGLIVRKVAMKRHIKRIRESELTPALNSLMELYENSSKKGALGSWYESVGRTKIEQLMDENYYSSDLASPQSLVYLLIEFERHVVFERLDPSFLNERNDWIANLLECQRFEDIIVFIRKLSSAIREPPFFTLAIKFEESMFSEAPLSLCFLVMEFVTDVSNVAELCSTVLLHDSKLPVFDPFQSQKLIQKILSFSDSTKSLVTDFAEQLEDLTKPANKIRTNKKCKKKNKKERTRK</sequence>
<dbReference type="Proteomes" id="UP000023152">
    <property type="component" value="Unassembled WGS sequence"/>
</dbReference>
<protein>
    <submittedName>
        <fullName evidence="2">Uncharacterized protein</fullName>
    </submittedName>
</protein>
<feature type="transmembrane region" description="Helical" evidence="1">
    <location>
        <begin position="53"/>
        <end position="74"/>
    </location>
</feature>
<feature type="transmembrane region" description="Helical" evidence="1">
    <location>
        <begin position="94"/>
        <end position="116"/>
    </location>
</feature>
<evidence type="ECO:0000256" key="1">
    <source>
        <dbReference type="SAM" id="Phobius"/>
    </source>
</evidence>
<dbReference type="EMBL" id="ASPP01026754">
    <property type="protein sequence ID" value="ETO06832.1"/>
    <property type="molecule type" value="Genomic_DNA"/>
</dbReference>
<feature type="transmembrane region" description="Helical" evidence="1">
    <location>
        <begin position="122"/>
        <end position="143"/>
    </location>
</feature>
<gene>
    <name evidence="2" type="ORF">RFI_30560</name>
</gene>
<accession>X6M0B0</accession>
<feature type="non-terminal residue" evidence="2">
    <location>
        <position position="1"/>
    </location>
</feature>
<keyword evidence="1" id="KW-1133">Transmembrane helix</keyword>
<comment type="caution">
    <text evidence="2">The sequence shown here is derived from an EMBL/GenBank/DDBJ whole genome shotgun (WGS) entry which is preliminary data.</text>
</comment>
<reference evidence="2 3" key="1">
    <citation type="journal article" date="2013" name="Curr. Biol.">
        <title>The Genome of the Foraminiferan Reticulomyxa filosa.</title>
        <authorList>
            <person name="Glockner G."/>
            <person name="Hulsmann N."/>
            <person name="Schleicher M."/>
            <person name="Noegel A.A."/>
            <person name="Eichinger L."/>
            <person name="Gallinger C."/>
            <person name="Pawlowski J."/>
            <person name="Sierra R."/>
            <person name="Euteneuer U."/>
            <person name="Pillet L."/>
            <person name="Moustafa A."/>
            <person name="Platzer M."/>
            <person name="Groth M."/>
            <person name="Szafranski K."/>
            <person name="Schliwa M."/>
        </authorList>
    </citation>
    <scope>NUCLEOTIDE SEQUENCE [LARGE SCALE GENOMIC DNA]</scope>
</reference>
<keyword evidence="1" id="KW-0812">Transmembrane</keyword>
<keyword evidence="3" id="KW-1185">Reference proteome</keyword>
<keyword evidence="1" id="KW-0472">Membrane</keyword>
<proteinExistence type="predicted"/>
<feature type="transmembrane region" description="Helical" evidence="1">
    <location>
        <begin position="164"/>
        <end position="188"/>
    </location>
</feature>
<dbReference type="AlphaFoldDB" id="X6M0B0"/>
<organism evidence="2 3">
    <name type="scientific">Reticulomyxa filosa</name>
    <dbReference type="NCBI Taxonomy" id="46433"/>
    <lineage>
        <taxon>Eukaryota</taxon>
        <taxon>Sar</taxon>
        <taxon>Rhizaria</taxon>
        <taxon>Retaria</taxon>
        <taxon>Foraminifera</taxon>
        <taxon>Monothalamids</taxon>
        <taxon>Reticulomyxidae</taxon>
        <taxon>Reticulomyxa</taxon>
    </lineage>
</organism>